<protein>
    <submittedName>
        <fullName evidence="1">Uncharacterized protein</fullName>
    </submittedName>
</protein>
<gene>
    <name evidence="1" type="ORF">MML48_8g00010551</name>
</gene>
<organism evidence="1 2">
    <name type="scientific">Holotrichia oblita</name>
    <name type="common">Chafer beetle</name>
    <dbReference type="NCBI Taxonomy" id="644536"/>
    <lineage>
        <taxon>Eukaryota</taxon>
        <taxon>Metazoa</taxon>
        <taxon>Ecdysozoa</taxon>
        <taxon>Arthropoda</taxon>
        <taxon>Hexapoda</taxon>
        <taxon>Insecta</taxon>
        <taxon>Pterygota</taxon>
        <taxon>Neoptera</taxon>
        <taxon>Endopterygota</taxon>
        <taxon>Coleoptera</taxon>
        <taxon>Polyphaga</taxon>
        <taxon>Scarabaeiformia</taxon>
        <taxon>Scarabaeidae</taxon>
        <taxon>Melolonthinae</taxon>
        <taxon>Holotrichia</taxon>
    </lineage>
</organism>
<dbReference type="EMBL" id="CM043022">
    <property type="protein sequence ID" value="KAI4455802.1"/>
    <property type="molecule type" value="Genomic_DNA"/>
</dbReference>
<accession>A0ACB9SKZ9</accession>
<sequence length="306" mass="34472">MDGDGESWLTGWEQQCADIIEGQPDYEQSLTIEADNSHRKIWTVFQDSATAIAQLYRERHCIETLMIIGYGDKEQDSFTVWKLGHICPIKRKLGFVKVVVLCVSPPEGAIESQILKSSISPKISTLRILTLVFFFIDRFTADPGALWISFQTAAGTVTTLYKESTDCVKRSSEIAKQCGYQKRNRELLNWAKRKRTLIRREDLLAYLSGKPPPPRHSTHHGHHRLSPRPRNISPPPGVAAPPSLSTDMDLNTFTEALARSTSSRRPLGTDLCAFITGEIQRHCKRPASPSDVTMGSPTHQKRPRYM</sequence>
<dbReference type="Proteomes" id="UP001056778">
    <property type="component" value="Chromosome 8"/>
</dbReference>
<comment type="caution">
    <text evidence="1">The sequence shown here is derived from an EMBL/GenBank/DDBJ whole genome shotgun (WGS) entry which is preliminary data.</text>
</comment>
<proteinExistence type="predicted"/>
<evidence type="ECO:0000313" key="1">
    <source>
        <dbReference type="EMBL" id="KAI4455802.1"/>
    </source>
</evidence>
<keyword evidence="2" id="KW-1185">Reference proteome</keyword>
<reference evidence="1" key="1">
    <citation type="submission" date="2022-04" db="EMBL/GenBank/DDBJ databases">
        <title>Chromosome-scale genome assembly of Holotrichia oblita Faldermann.</title>
        <authorList>
            <person name="Rongchong L."/>
        </authorList>
    </citation>
    <scope>NUCLEOTIDE SEQUENCE</scope>
    <source>
        <strain evidence="1">81SQS9</strain>
    </source>
</reference>
<name>A0ACB9SKZ9_HOLOL</name>
<evidence type="ECO:0000313" key="2">
    <source>
        <dbReference type="Proteomes" id="UP001056778"/>
    </source>
</evidence>